<evidence type="ECO:0000256" key="1">
    <source>
        <dbReference type="SAM" id="MobiDB-lite"/>
    </source>
</evidence>
<evidence type="ECO:0000313" key="2">
    <source>
        <dbReference type="EMBL" id="KAF9738108.1"/>
    </source>
</evidence>
<evidence type="ECO:0000313" key="3">
    <source>
        <dbReference type="Proteomes" id="UP000756921"/>
    </source>
</evidence>
<dbReference type="EMBL" id="WJXW01000003">
    <property type="protein sequence ID" value="KAF9738108.1"/>
    <property type="molecule type" value="Genomic_DNA"/>
</dbReference>
<keyword evidence="3" id="KW-1185">Reference proteome</keyword>
<feature type="region of interest" description="Disordered" evidence="1">
    <location>
        <begin position="213"/>
        <end position="260"/>
    </location>
</feature>
<dbReference type="AlphaFoldDB" id="A0A9P6GMG0"/>
<organism evidence="2 3">
    <name type="scientific">Paraphaeosphaeria minitans</name>
    <dbReference type="NCBI Taxonomy" id="565426"/>
    <lineage>
        <taxon>Eukaryota</taxon>
        <taxon>Fungi</taxon>
        <taxon>Dikarya</taxon>
        <taxon>Ascomycota</taxon>
        <taxon>Pezizomycotina</taxon>
        <taxon>Dothideomycetes</taxon>
        <taxon>Pleosporomycetidae</taxon>
        <taxon>Pleosporales</taxon>
        <taxon>Massarineae</taxon>
        <taxon>Didymosphaeriaceae</taxon>
        <taxon>Paraphaeosphaeria</taxon>
    </lineage>
</organism>
<reference evidence="2" key="1">
    <citation type="journal article" date="2020" name="Mol. Plant Microbe Interact.">
        <title>Genome Sequence of the Biocontrol Agent Coniothyrium minitans strain Conio (IMI 134523).</title>
        <authorList>
            <person name="Patel D."/>
            <person name="Shittu T.A."/>
            <person name="Baroncelli R."/>
            <person name="Muthumeenakshi S."/>
            <person name="Osborne T.H."/>
            <person name="Janganan T.K."/>
            <person name="Sreenivasaprasad S."/>
        </authorList>
    </citation>
    <scope>NUCLEOTIDE SEQUENCE</scope>
    <source>
        <strain evidence="2">Conio</strain>
    </source>
</reference>
<feature type="region of interest" description="Disordered" evidence="1">
    <location>
        <begin position="48"/>
        <end position="117"/>
    </location>
</feature>
<feature type="region of interest" description="Disordered" evidence="1">
    <location>
        <begin position="1"/>
        <end position="32"/>
    </location>
</feature>
<sequence>MDKRHSSLSSRARSPRPTAYRKRSNSFPISEALGCSTPEAELILAEGRAARRSRLADRHRGRSRRNDNHPFNPKDHIGYLTQRSGISEAADWHSLSPPGPNPSRHVRVPSDATDRSTSTIVAPNQQVVQEASDGSNQAASPLGDYSAQLARFIQSQLNSIPAYTSGDNSISPRSSPDLTFARSASPIKSLKSPALPHAKPVSMKRPIGAPSIIQIPSIHPPERSAFSEWSSTDDETDDEAPPLPDTEIAQPVPKSDSYTPSVLRYYDQSNDSTFLFTSTPMADDKDEPYTANGFSFPRTSSPPETQARRASTRHEEYPSSDSRLSILSSSSAPSLSSISAGSYFEQNVPISQVSDLKNRLLAAVTPPLGKVIPAISPFEGADLANVHDMLVQSQRSVLVDGMSFDMVRDFAAPNEGMRRCQTQC</sequence>
<comment type="caution">
    <text evidence="2">The sequence shown here is derived from an EMBL/GenBank/DDBJ whole genome shotgun (WGS) entry which is preliminary data.</text>
</comment>
<feature type="compositionally biased region" description="Low complexity" evidence="1">
    <location>
        <begin position="7"/>
        <end position="18"/>
    </location>
</feature>
<dbReference type="OrthoDB" id="3909054at2759"/>
<feature type="compositionally biased region" description="Low complexity" evidence="1">
    <location>
        <begin position="319"/>
        <end position="328"/>
    </location>
</feature>
<feature type="region of interest" description="Disordered" evidence="1">
    <location>
        <begin position="277"/>
        <end position="328"/>
    </location>
</feature>
<proteinExistence type="predicted"/>
<accession>A0A9P6GMG0</accession>
<protein>
    <submittedName>
        <fullName evidence="2">Uncharacterized protein</fullName>
    </submittedName>
</protein>
<name>A0A9P6GMG0_9PLEO</name>
<dbReference type="Proteomes" id="UP000756921">
    <property type="component" value="Unassembled WGS sequence"/>
</dbReference>
<feature type="compositionally biased region" description="Basic and acidic residues" evidence="1">
    <location>
        <begin position="54"/>
        <end position="77"/>
    </location>
</feature>
<gene>
    <name evidence="2" type="ORF">PMIN01_03391</name>
</gene>
<feature type="compositionally biased region" description="Acidic residues" evidence="1">
    <location>
        <begin position="231"/>
        <end position="240"/>
    </location>
</feature>